<keyword evidence="2" id="KW-0813">Transport</keyword>
<reference evidence="14" key="2">
    <citation type="journal article" date="2022" name="BMC Genomics">
        <title>Comparative genome analysis of mycobacteria focusing on tRNA and non-coding RNA.</title>
        <authorList>
            <person name="Behra P.R.K."/>
            <person name="Pettersson B.M.F."/>
            <person name="Ramesh M."/>
            <person name="Das S."/>
            <person name="Dasgupta S."/>
            <person name="Kirsebom L.A."/>
        </authorList>
    </citation>
    <scope>NUCLEOTIDE SEQUENCE</scope>
    <source>
        <strain evidence="14">DSM 44838</strain>
    </source>
</reference>
<comment type="caution">
    <text evidence="14">The sequence shown here is derived from an EMBL/GenBank/DDBJ whole genome shotgun (WGS) entry which is preliminary data.</text>
</comment>
<evidence type="ECO:0000256" key="9">
    <source>
        <dbReference type="ARBA" id="ARBA00023004"/>
    </source>
</evidence>
<dbReference type="InterPro" id="IPR011577">
    <property type="entry name" value="Cyt_b561_bac/Ni-Hgenase"/>
</dbReference>
<sequence length="184" mass="20187">MTTEAPAAAPPKFTLVSRLLHWSMAAMVISQFFIGVTLVAALVYYPLLLAVHRAVGILILVFAVVRLINRMRHHPPAFLTTMGPLERKVATWSERLMYALLILQPLVGWALVSASDVPVTLVGPVHLPGIAPHGVTVYAALRIAHTVLAYLLFATFTAHICAVVFHTLGLRDGLLRRMTIRLGR</sequence>
<evidence type="ECO:0000256" key="11">
    <source>
        <dbReference type="ARBA" id="ARBA00037975"/>
    </source>
</evidence>
<evidence type="ECO:0000313" key="15">
    <source>
        <dbReference type="Proteomes" id="UP001141629"/>
    </source>
</evidence>
<proteinExistence type="inferred from homology"/>
<organism evidence="14 15">
    <name type="scientific">Mycobacterium yunnanensis</name>
    <dbReference type="NCBI Taxonomy" id="368477"/>
    <lineage>
        <taxon>Bacteria</taxon>
        <taxon>Bacillati</taxon>
        <taxon>Actinomycetota</taxon>
        <taxon>Actinomycetes</taxon>
        <taxon>Mycobacteriales</taxon>
        <taxon>Mycobacteriaceae</taxon>
        <taxon>Mycobacterium</taxon>
    </lineage>
</organism>
<feature type="transmembrane region" description="Helical" evidence="12">
    <location>
        <begin position="50"/>
        <end position="68"/>
    </location>
</feature>
<dbReference type="Pfam" id="PF01292">
    <property type="entry name" value="Ni_hydr_CYTB"/>
    <property type="match status" value="1"/>
</dbReference>
<dbReference type="GO" id="GO:0005886">
    <property type="term" value="C:plasma membrane"/>
    <property type="evidence" value="ECO:0007669"/>
    <property type="project" value="UniProtKB-SubCell"/>
</dbReference>
<keyword evidence="7" id="KW-0249">Electron transport</keyword>
<evidence type="ECO:0000256" key="12">
    <source>
        <dbReference type="SAM" id="Phobius"/>
    </source>
</evidence>
<keyword evidence="3" id="KW-1003">Cell membrane</keyword>
<protein>
    <submittedName>
        <fullName evidence="14">Cytochrome b</fullName>
    </submittedName>
</protein>
<dbReference type="EMBL" id="JACKVK010000009">
    <property type="protein sequence ID" value="MCV7422507.1"/>
    <property type="molecule type" value="Genomic_DNA"/>
</dbReference>
<dbReference type="InterPro" id="IPR016174">
    <property type="entry name" value="Di-haem_cyt_TM"/>
</dbReference>
<name>A0A9X2Z6L8_9MYCO</name>
<dbReference type="PANTHER" id="PTHR30529:SF6">
    <property type="entry name" value="BLL0291 PROTEIN"/>
    <property type="match status" value="1"/>
</dbReference>
<evidence type="ECO:0000256" key="4">
    <source>
        <dbReference type="ARBA" id="ARBA00022617"/>
    </source>
</evidence>
<dbReference type="SUPFAM" id="SSF81342">
    <property type="entry name" value="Transmembrane di-heme cytochromes"/>
    <property type="match status" value="1"/>
</dbReference>
<dbReference type="GO" id="GO:0009055">
    <property type="term" value="F:electron transfer activity"/>
    <property type="evidence" value="ECO:0007669"/>
    <property type="project" value="InterPro"/>
</dbReference>
<keyword evidence="9" id="KW-0408">Iron</keyword>
<evidence type="ECO:0000256" key="10">
    <source>
        <dbReference type="ARBA" id="ARBA00023136"/>
    </source>
</evidence>
<gene>
    <name evidence="14" type="ORF">H7K45_18325</name>
</gene>
<dbReference type="InterPro" id="IPR052168">
    <property type="entry name" value="Cytochrome_b561_oxidase"/>
</dbReference>
<comment type="similarity">
    <text evidence="11">Belongs to the cytochrome b561 family.</text>
</comment>
<comment type="subcellular location">
    <subcellularLocation>
        <location evidence="1">Cell membrane</location>
        <topology evidence="1">Multi-pass membrane protein</topology>
    </subcellularLocation>
</comment>
<dbReference type="AlphaFoldDB" id="A0A9X2Z6L8"/>
<dbReference type="GO" id="GO:0020037">
    <property type="term" value="F:heme binding"/>
    <property type="evidence" value="ECO:0007669"/>
    <property type="project" value="TreeGrafter"/>
</dbReference>
<evidence type="ECO:0000256" key="1">
    <source>
        <dbReference type="ARBA" id="ARBA00004651"/>
    </source>
</evidence>
<evidence type="ECO:0000313" key="14">
    <source>
        <dbReference type="EMBL" id="MCV7422507.1"/>
    </source>
</evidence>
<keyword evidence="5 12" id="KW-0812">Transmembrane</keyword>
<reference evidence="14" key="1">
    <citation type="submission" date="2020-07" db="EMBL/GenBank/DDBJ databases">
        <authorList>
            <person name="Pettersson B.M.F."/>
            <person name="Behra P.R.K."/>
            <person name="Ramesh M."/>
            <person name="Das S."/>
            <person name="Dasgupta S."/>
            <person name="Kirsebom L.A."/>
        </authorList>
    </citation>
    <scope>NUCLEOTIDE SEQUENCE</scope>
    <source>
        <strain evidence="14">DSM 44838</strain>
    </source>
</reference>
<keyword evidence="4" id="KW-0349">Heme</keyword>
<dbReference type="RefSeq" id="WP_263997341.1">
    <property type="nucleotide sequence ID" value="NZ_JACKVK010000009.1"/>
</dbReference>
<keyword evidence="15" id="KW-1185">Reference proteome</keyword>
<evidence type="ECO:0000259" key="13">
    <source>
        <dbReference type="Pfam" id="PF01292"/>
    </source>
</evidence>
<dbReference type="PANTHER" id="PTHR30529">
    <property type="entry name" value="CYTOCHROME B561"/>
    <property type="match status" value="1"/>
</dbReference>
<feature type="transmembrane region" description="Helical" evidence="12">
    <location>
        <begin position="96"/>
        <end position="114"/>
    </location>
</feature>
<keyword evidence="6" id="KW-0479">Metal-binding</keyword>
<keyword evidence="10 12" id="KW-0472">Membrane</keyword>
<keyword evidence="8 12" id="KW-1133">Transmembrane helix</keyword>
<dbReference type="GO" id="GO:0046872">
    <property type="term" value="F:metal ion binding"/>
    <property type="evidence" value="ECO:0007669"/>
    <property type="project" value="UniProtKB-KW"/>
</dbReference>
<dbReference type="Proteomes" id="UP001141629">
    <property type="component" value="Unassembled WGS sequence"/>
</dbReference>
<evidence type="ECO:0000256" key="2">
    <source>
        <dbReference type="ARBA" id="ARBA00022448"/>
    </source>
</evidence>
<evidence type="ECO:0000256" key="5">
    <source>
        <dbReference type="ARBA" id="ARBA00022692"/>
    </source>
</evidence>
<dbReference type="GO" id="GO:0022904">
    <property type="term" value="P:respiratory electron transport chain"/>
    <property type="evidence" value="ECO:0007669"/>
    <property type="project" value="InterPro"/>
</dbReference>
<feature type="transmembrane region" description="Helical" evidence="12">
    <location>
        <begin position="147"/>
        <end position="168"/>
    </location>
</feature>
<feature type="domain" description="Cytochrome b561 bacterial/Ni-hydrogenase" evidence="13">
    <location>
        <begin position="13"/>
        <end position="179"/>
    </location>
</feature>
<accession>A0A9X2Z6L8</accession>
<evidence type="ECO:0000256" key="6">
    <source>
        <dbReference type="ARBA" id="ARBA00022723"/>
    </source>
</evidence>
<feature type="transmembrane region" description="Helical" evidence="12">
    <location>
        <begin position="19"/>
        <end position="44"/>
    </location>
</feature>
<evidence type="ECO:0000256" key="8">
    <source>
        <dbReference type="ARBA" id="ARBA00022989"/>
    </source>
</evidence>
<evidence type="ECO:0000256" key="7">
    <source>
        <dbReference type="ARBA" id="ARBA00022982"/>
    </source>
</evidence>
<evidence type="ECO:0000256" key="3">
    <source>
        <dbReference type="ARBA" id="ARBA00022475"/>
    </source>
</evidence>